<sequence>MRSFEAKWRGSTPHRSNFQPIHLGGSFAMRPFQAKWRGSTSHCSNFQPIHLDESFTKAPCKPHFDPLGLLHILLIPLPKRDPLFRYREALSLL</sequence>
<gene>
    <name evidence="1" type="ORF">AVEN_146406_1</name>
</gene>
<comment type="caution">
    <text evidence="1">The sequence shown here is derived from an EMBL/GenBank/DDBJ whole genome shotgun (WGS) entry which is preliminary data.</text>
</comment>
<organism evidence="1 2">
    <name type="scientific">Araneus ventricosus</name>
    <name type="common">Orbweaver spider</name>
    <name type="synonym">Epeira ventricosa</name>
    <dbReference type="NCBI Taxonomy" id="182803"/>
    <lineage>
        <taxon>Eukaryota</taxon>
        <taxon>Metazoa</taxon>
        <taxon>Ecdysozoa</taxon>
        <taxon>Arthropoda</taxon>
        <taxon>Chelicerata</taxon>
        <taxon>Arachnida</taxon>
        <taxon>Araneae</taxon>
        <taxon>Araneomorphae</taxon>
        <taxon>Entelegynae</taxon>
        <taxon>Araneoidea</taxon>
        <taxon>Araneidae</taxon>
        <taxon>Araneus</taxon>
    </lineage>
</organism>
<protein>
    <submittedName>
        <fullName evidence="1">Uncharacterized protein</fullName>
    </submittedName>
</protein>
<name>A0A4Y2TEZ7_ARAVE</name>
<evidence type="ECO:0000313" key="2">
    <source>
        <dbReference type="Proteomes" id="UP000499080"/>
    </source>
</evidence>
<accession>A0A4Y2TEZ7</accession>
<reference evidence="1 2" key="1">
    <citation type="journal article" date="2019" name="Sci. Rep.">
        <title>Orb-weaving spider Araneus ventricosus genome elucidates the spidroin gene catalogue.</title>
        <authorList>
            <person name="Kono N."/>
            <person name="Nakamura H."/>
            <person name="Ohtoshi R."/>
            <person name="Moran D.A.P."/>
            <person name="Shinohara A."/>
            <person name="Yoshida Y."/>
            <person name="Fujiwara M."/>
            <person name="Mori M."/>
            <person name="Tomita M."/>
            <person name="Arakawa K."/>
        </authorList>
    </citation>
    <scope>NUCLEOTIDE SEQUENCE [LARGE SCALE GENOMIC DNA]</scope>
</reference>
<dbReference type="Proteomes" id="UP000499080">
    <property type="component" value="Unassembled WGS sequence"/>
</dbReference>
<keyword evidence="2" id="KW-1185">Reference proteome</keyword>
<dbReference type="EMBL" id="BGPR01027461">
    <property type="protein sequence ID" value="GBN97979.1"/>
    <property type="molecule type" value="Genomic_DNA"/>
</dbReference>
<dbReference type="AlphaFoldDB" id="A0A4Y2TEZ7"/>
<evidence type="ECO:0000313" key="1">
    <source>
        <dbReference type="EMBL" id="GBN97979.1"/>
    </source>
</evidence>
<proteinExistence type="predicted"/>